<dbReference type="EMBL" id="MFIW01000017">
    <property type="protein sequence ID" value="OGF98043.1"/>
    <property type="molecule type" value="Genomic_DNA"/>
</dbReference>
<dbReference type="AlphaFoldDB" id="A0A1F5YD30"/>
<keyword evidence="4 6" id="KW-0378">Hydrolase</keyword>
<evidence type="ECO:0000256" key="6">
    <source>
        <dbReference type="HAMAP-Rule" id="MF_00227"/>
    </source>
</evidence>
<keyword evidence="3 6" id="KW-0255">Endonuclease</keyword>
<dbReference type="Pfam" id="PF00825">
    <property type="entry name" value="Ribonuclease_P"/>
    <property type="match status" value="1"/>
</dbReference>
<keyword evidence="2 6" id="KW-0540">Nuclease</keyword>
<dbReference type="GO" id="GO:0004526">
    <property type="term" value="F:ribonuclease P activity"/>
    <property type="evidence" value="ECO:0007669"/>
    <property type="project" value="UniProtKB-UniRule"/>
</dbReference>
<name>A0A1F5YD30_9BACT</name>
<dbReference type="Proteomes" id="UP000179034">
    <property type="component" value="Unassembled WGS sequence"/>
</dbReference>
<evidence type="ECO:0000256" key="7">
    <source>
        <dbReference type="NCBIfam" id="TIGR00188"/>
    </source>
</evidence>
<comment type="function">
    <text evidence="6">RNaseP catalyzes the removal of the 5'-leader sequence from pre-tRNA to produce the mature 5'-terminus. It can also cleave other RNA substrates such as 4.5S RNA. The protein component plays an auxiliary but essential role in vivo by binding to the 5'-leader sequence and broadening the substrate specificity of the ribozyme.</text>
</comment>
<sequence length="115" mass="13673">MPPNRNFIRLHRRKDILRVIREGWRIRRDSFELAWLQGEEQTLRIAVVVPLMGKRAVDRNRLRRRIRDAIDRAAVPIDLKGDAVLRARRGAYDLEFQEIQIEVKQILSRPERPNG</sequence>
<dbReference type="Gene3D" id="3.30.230.10">
    <property type="match status" value="1"/>
</dbReference>
<evidence type="ECO:0000256" key="5">
    <source>
        <dbReference type="ARBA" id="ARBA00022884"/>
    </source>
</evidence>
<dbReference type="InterPro" id="IPR014721">
    <property type="entry name" value="Ribsml_uS5_D2-typ_fold_subgr"/>
</dbReference>
<dbReference type="GO" id="GO:0001682">
    <property type="term" value="P:tRNA 5'-leader removal"/>
    <property type="evidence" value="ECO:0007669"/>
    <property type="project" value="UniProtKB-UniRule"/>
</dbReference>
<comment type="similarity">
    <text evidence="6">Belongs to the RnpA family.</text>
</comment>
<evidence type="ECO:0000256" key="1">
    <source>
        <dbReference type="ARBA" id="ARBA00022694"/>
    </source>
</evidence>
<evidence type="ECO:0000256" key="4">
    <source>
        <dbReference type="ARBA" id="ARBA00022801"/>
    </source>
</evidence>
<dbReference type="EC" id="3.1.26.5" evidence="6 7"/>
<dbReference type="SUPFAM" id="SSF54211">
    <property type="entry name" value="Ribosomal protein S5 domain 2-like"/>
    <property type="match status" value="1"/>
</dbReference>
<keyword evidence="1 6" id="KW-0819">tRNA processing</keyword>
<evidence type="ECO:0000313" key="9">
    <source>
        <dbReference type="Proteomes" id="UP000179034"/>
    </source>
</evidence>
<comment type="catalytic activity">
    <reaction evidence="6">
        <text>Endonucleolytic cleavage of RNA, removing 5'-extranucleotides from tRNA precursor.</text>
        <dbReference type="EC" id="3.1.26.5"/>
    </reaction>
</comment>
<keyword evidence="5 6" id="KW-0694">RNA-binding</keyword>
<evidence type="ECO:0000256" key="3">
    <source>
        <dbReference type="ARBA" id="ARBA00022759"/>
    </source>
</evidence>
<organism evidence="8 9">
    <name type="scientific">Candidatus Glassbacteria bacterium RBG_16_58_8</name>
    <dbReference type="NCBI Taxonomy" id="1817866"/>
    <lineage>
        <taxon>Bacteria</taxon>
        <taxon>Candidatus Glassiibacteriota</taxon>
    </lineage>
</organism>
<comment type="caution">
    <text evidence="8">The sequence shown here is derived from an EMBL/GenBank/DDBJ whole genome shotgun (WGS) entry which is preliminary data.</text>
</comment>
<dbReference type="HAMAP" id="MF_00227">
    <property type="entry name" value="RNase_P"/>
    <property type="match status" value="1"/>
</dbReference>
<evidence type="ECO:0000313" key="8">
    <source>
        <dbReference type="EMBL" id="OGF98043.1"/>
    </source>
</evidence>
<evidence type="ECO:0000256" key="2">
    <source>
        <dbReference type="ARBA" id="ARBA00022722"/>
    </source>
</evidence>
<dbReference type="GO" id="GO:0042781">
    <property type="term" value="F:3'-tRNA processing endoribonuclease activity"/>
    <property type="evidence" value="ECO:0007669"/>
    <property type="project" value="TreeGrafter"/>
</dbReference>
<accession>A0A1F5YD30</accession>
<dbReference type="GO" id="GO:0030677">
    <property type="term" value="C:ribonuclease P complex"/>
    <property type="evidence" value="ECO:0007669"/>
    <property type="project" value="TreeGrafter"/>
</dbReference>
<dbReference type="GO" id="GO:0000049">
    <property type="term" value="F:tRNA binding"/>
    <property type="evidence" value="ECO:0007669"/>
    <property type="project" value="UniProtKB-UniRule"/>
</dbReference>
<proteinExistence type="inferred from homology"/>
<dbReference type="InterPro" id="IPR020568">
    <property type="entry name" value="Ribosomal_Su5_D2-typ_SF"/>
</dbReference>
<comment type="subunit">
    <text evidence="6">Consists of a catalytic RNA component (M1 or rnpB) and a protein subunit.</text>
</comment>
<dbReference type="PANTHER" id="PTHR33992">
    <property type="entry name" value="RIBONUCLEASE P PROTEIN COMPONENT"/>
    <property type="match status" value="1"/>
</dbReference>
<dbReference type="InterPro" id="IPR000100">
    <property type="entry name" value="RNase_P"/>
</dbReference>
<protein>
    <recommendedName>
        <fullName evidence="6 7">Ribonuclease P protein component</fullName>
        <shortName evidence="6">RNase P protein</shortName>
        <shortName evidence="6">RNaseP protein</shortName>
        <ecNumber evidence="6 7">3.1.26.5</ecNumber>
    </recommendedName>
    <alternativeName>
        <fullName evidence="6">Protein C5</fullName>
    </alternativeName>
</protein>
<dbReference type="NCBIfam" id="TIGR00188">
    <property type="entry name" value="rnpA"/>
    <property type="match status" value="1"/>
</dbReference>
<gene>
    <name evidence="6" type="primary">rnpA</name>
    <name evidence="8" type="ORF">A2Z06_04465</name>
</gene>
<dbReference type="PANTHER" id="PTHR33992:SF1">
    <property type="entry name" value="RIBONUCLEASE P PROTEIN COMPONENT"/>
    <property type="match status" value="1"/>
</dbReference>
<reference evidence="8 9" key="1">
    <citation type="journal article" date="2016" name="Nat. Commun.">
        <title>Thousands of microbial genomes shed light on interconnected biogeochemical processes in an aquifer system.</title>
        <authorList>
            <person name="Anantharaman K."/>
            <person name="Brown C.T."/>
            <person name="Hug L.A."/>
            <person name="Sharon I."/>
            <person name="Castelle C.J."/>
            <person name="Probst A.J."/>
            <person name="Thomas B.C."/>
            <person name="Singh A."/>
            <person name="Wilkins M.J."/>
            <person name="Karaoz U."/>
            <person name="Brodie E.L."/>
            <person name="Williams K.H."/>
            <person name="Hubbard S.S."/>
            <person name="Banfield J.F."/>
        </authorList>
    </citation>
    <scope>NUCLEOTIDE SEQUENCE [LARGE SCALE GENOMIC DNA]</scope>
</reference>